<keyword evidence="5" id="KW-1185">Reference proteome</keyword>
<evidence type="ECO:0000259" key="3">
    <source>
        <dbReference type="Pfam" id="PF13229"/>
    </source>
</evidence>
<comment type="caution">
    <text evidence="4">The sequence shown here is derived from an EMBL/GenBank/DDBJ whole genome shotgun (WGS) entry which is preliminary data.</text>
</comment>
<sequence length="734" mass="77945">MTRTLIALALVASPAFAQQQAPFTVVETGQGFTDLQEAVSSIRMGTGTIRIAPGVYRQCAVQQGGRITFRATQPGTAIFETTACEDKAGLVLRGQGSTVDGLVFRGYRVPDGNGAGIRTEMGDLTVTNSMFLDSQEGILGGEPTGQRIRIDHATFSGLGQCDETPDCAHSIYLANRGQVTITNSRFERGRGGHYVKLRVPNVTISDNSFDDTAGQKTNYMIDLPEGARGLITRNTFVQGKAKENHSGLIVVAAEAKTYPSAGLRIEGNDARLAPGAPTNPAFVADLSHERLAVGANRLGPGIRMFETRLRANGGWALFQLLGVYHDVADARAVPSVGDVDQAVAGLDDRGIGVAVGHRFRFQRQRLVPVDAVCRHADVERPARAVAGRVGAVRGVVVDDELSAVLQRHRIGAGIGIGQVDRGERRADFAAGRREPAAVAGHEHLVLDRSEDAVGQARRLAPVTAAVGGGDDHAPPVARVGADLVEQMERLAGGLEQHRVPRGVELAVRAAAIGDRDGRVPALGAVAGEPDLHVRSAFAAAAEPGGGELAVGEFDDRRGVRLRVGRGGVDELGLQDGGLGQCRRGGGRDDERQPSHPLRHPGLGPGSTLRRGEWLEARTLPLRLGGPRNKSGVTRGVRRGGWLEARTLPPRPGGPRNESGVTVWVGRAEWQTRGRHRAQVSPVPGSRSRQRPSRPFTGRWIVAASVGAMSTVSTDSGCSKPAMPLRQNRIGTRRS</sequence>
<dbReference type="Gene3D" id="2.160.20.10">
    <property type="entry name" value="Single-stranded right-handed beta-helix, Pectin lyase-like"/>
    <property type="match status" value="1"/>
</dbReference>
<reference evidence="4 5" key="1">
    <citation type="journal article" date="2017" name="Curr. Biol.">
        <title>Genome architecture and evolution of a unichromosomal asexual nematode.</title>
        <authorList>
            <person name="Fradin H."/>
            <person name="Zegar C."/>
            <person name="Gutwein M."/>
            <person name="Lucas J."/>
            <person name="Kovtun M."/>
            <person name="Corcoran D."/>
            <person name="Baugh L.R."/>
            <person name="Kiontke K."/>
            <person name="Gunsalus K."/>
            <person name="Fitch D.H."/>
            <person name="Piano F."/>
        </authorList>
    </citation>
    <scope>NUCLEOTIDE SEQUENCE [LARGE SCALE GENOMIC DNA]</scope>
    <source>
        <strain evidence="4">PF1309</strain>
    </source>
</reference>
<evidence type="ECO:0000313" key="5">
    <source>
        <dbReference type="Proteomes" id="UP000218231"/>
    </source>
</evidence>
<dbReference type="STRING" id="2018661.A0A2A2JYU5"/>
<feature type="signal peptide" evidence="2">
    <location>
        <begin position="1"/>
        <end position="17"/>
    </location>
</feature>
<feature type="region of interest" description="Disordered" evidence="1">
    <location>
        <begin position="672"/>
        <end position="696"/>
    </location>
</feature>
<dbReference type="InterPro" id="IPR039448">
    <property type="entry name" value="Beta_helix"/>
</dbReference>
<accession>A0A2A2JYU5</accession>
<dbReference type="SUPFAM" id="SSF51126">
    <property type="entry name" value="Pectin lyase-like"/>
    <property type="match status" value="1"/>
</dbReference>
<dbReference type="InterPro" id="IPR012334">
    <property type="entry name" value="Pectin_lyas_fold"/>
</dbReference>
<evidence type="ECO:0000313" key="4">
    <source>
        <dbReference type="EMBL" id="PAV66824.1"/>
    </source>
</evidence>
<feature type="domain" description="Right handed beta helix" evidence="3">
    <location>
        <begin position="89"/>
        <end position="247"/>
    </location>
</feature>
<feature type="region of interest" description="Disordered" evidence="1">
    <location>
        <begin position="709"/>
        <end position="734"/>
    </location>
</feature>
<proteinExistence type="predicted"/>
<dbReference type="Pfam" id="PF13229">
    <property type="entry name" value="Beta_helix"/>
    <property type="match status" value="1"/>
</dbReference>
<dbReference type="AlphaFoldDB" id="A0A2A2JYU5"/>
<feature type="chain" id="PRO_5012516743" description="Right handed beta helix domain-containing protein" evidence="2">
    <location>
        <begin position="18"/>
        <end position="734"/>
    </location>
</feature>
<feature type="compositionally biased region" description="Gly residues" evidence="1">
    <location>
        <begin position="574"/>
        <end position="583"/>
    </location>
</feature>
<organism evidence="4 5">
    <name type="scientific">Diploscapter pachys</name>
    <dbReference type="NCBI Taxonomy" id="2018661"/>
    <lineage>
        <taxon>Eukaryota</taxon>
        <taxon>Metazoa</taxon>
        <taxon>Ecdysozoa</taxon>
        <taxon>Nematoda</taxon>
        <taxon>Chromadorea</taxon>
        <taxon>Rhabditida</taxon>
        <taxon>Rhabditina</taxon>
        <taxon>Rhabditomorpha</taxon>
        <taxon>Rhabditoidea</taxon>
        <taxon>Rhabditidae</taxon>
        <taxon>Diploscapter</taxon>
    </lineage>
</organism>
<dbReference type="InterPro" id="IPR011050">
    <property type="entry name" value="Pectin_lyase_fold/virulence"/>
</dbReference>
<evidence type="ECO:0000256" key="1">
    <source>
        <dbReference type="SAM" id="MobiDB-lite"/>
    </source>
</evidence>
<feature type="region of interest" description="Disordered" evidence="1">
    <location>
        <begin position="572"/>
        <end position="608"/>
    </location>
</feature>
<gene>
    <name evidence="4" type="ORF">WR25_02220</name>
</gene>
<evidence type="ECO:0000256" key="2">
    <source>
        <dbReference type="SAM" id="SignalP"/>
    </source>
</evidence>
<dbReference type="Proteomes" id="UP000218231">
    <property type="component" value="Unassembled WGS sequence"/>
</dbReference>
<protein>
    <recommendedName>
        <fullName evidence="3">Right handed beta helix domain-containing protein</fullName>
    </recommendedName>
</protein>
<dbReference type="OrthoDB" id="10551063at2759"/>
<keyword evidence="2" id="KW-0732">Signal</keyword>
<name>A0A2A2JYU5_9BILA</name>
<dbReference type="EMBL" id="LIAE01010034">
    <property type="protein sequence ID" value="PAV66824.1"/>
    <property type="molecule type" value="Genomic_DNA"/>
</dbReference>